<dbReference type="Proteomes" id="UP000521943">
    <property type="component" value="Unassembled WGS sequence"/>
</dbReference>
<keyword evidence="1" id="KW-0812">Transmembrane</keyword>
<sequence>MDYRNCYSNLVASSVMMISAMAVGEAIMYIRVWALGGNTKKLGVALLAQFLGVHVTIYTLLGTFLSNVEYQPSTPPALVACMPKGPDPGTLRYIYVVVVASESMIMIISTAIAFVRYRSSKNSLLLAFHNDGILYFIILAVVATTNIIFDSVAPLEYKFCLHSILSCRLILHLHEVNEKELAVTASEEHSSTIHFKSDVVSMSTIAFAFETGEQSREMENGIKDGKGLFDMRPDSPPGNLTSGCIYGGA</sequence>
<feature type="transmembrane region" description="Helical" evidence="1">
    <location>
        <begin position="42"/>
        <end position="65"/>
    </location>
</feature>
<protein>
    <submittedName>
        <fullName evidence="2">Uncharacterized protein</fullName>
    </submittedName>
</protein>
<evidence type="ECO:0000313" key="2">
    <source>
        <dbReference type="EMBL" id="KAF6749070.1"/>
    </source>
</evidence>
<gene>
    <name evidence="2" type="ORF">DFP72DRAFT_548402</name>
</gene>
<keyword evidence="1" id="KW-0472">Membrane</keyword>
<dbReference type="AlphaFoldDB" id="A0A8H6HL79"/>
<dbReference type="OrthoDB" id="2675435at2759"/>
<proteinExistence type="predicted"/>
<evidence type="ECO:0000256" key="1">
    <source>
        <dbReference type="SAM" id="Phobius"/>
    </source>
</evidence>
<comment type="caution">
    <text evidence="2">The sequence shown here is derived from an EMBL/GenBank/DDBJ whole genome shotgun (WGS) entry which is preliminary data.</text>
</comment>
<evidence type="ECO:0000313" key="3">
    <source>
        <dbReference type="Proteomes" id="UP000521943"/>
    </source>
</evidence>
<organism evidence="2 3">
    <name type="scientific">Ephemerocybe angulata</name>
    <dbReference type="NCBI Taxonomy" id="980116"/>
    <lineage>
        <taxon>Eukaryota</taxon>
        <taxon>Fungi</taxon>
        <taxon>Dikarya</taxon>
        <taxon>Basidiomycota</taxon>
        <taxon>Agaricomycotina</taxon>
        <taxon>Agaricomycetes</taxon>
        <taxon>Agaricomycetidae</taxon>
        <taxon>Agaricales</taxon>
        <taxon>Agaricineae</taxon>
        <taxon>Psathyrellaceae</taxon>
        <taxon>Ephemerocybe</taxon>
    </lineage>
</organism>
<dbReference type="EMBL" id="JACGCI010000066">
    <property type="protein sequence ID" value="KAF6749070.1"/>
    <property type="molecule type" value="Genomic_DNA"/>
</dbReference>
<keyword evidence="1" id="KW-1133">Transmembrane helix</keyword>
<reference evidence="2 3" key="1">
    <citation type="submission" date="2020-07" db="EMBL/GenBank/DDBJ databases">
        <title>Comparative genomics of pyrophilous fungi reveals a link between fire events and developmental genes.</title>
        <authorList>
            <consortium name="DOE Joint Genome Institute"/>
            <person name="Steindorff A.S."/>
            <person name="Carver A."/>
            <person name="Calhoun S."/>
            <person name="Stillman K."/>
            <person name="Liu H."/>
            <person name="Lipzen A."/>
            <person name="Pangilinan J."/>
            <person name="Labutti K."/>
            <person name="Bruns T.D."/>
            <person name="Grigoriev I.V."/>
        </authorList>
    </citation>
    <scope>NUCLEOTIDE SEQUENCE [LARGE SCALE GENOMIC DNA]</scope>
    <source>
        <strain evidence="2 3">CBS 144469</strain>
    </source>
</reference>
<feature type="transmembrane region" description="Helical" evidence="1">
    <location>
        <begin position="12"/>
        <end position="30"/>
    </location>
</feature>
<feature type="transmembrane region" description="Helical" evidence="1">
    <location>
        <begin position="93"/>
        <end position="115"/>
    </location>
</feature>
<name>A0A8H6HL79_9AGAR</name>
<keyword evidence="3" id="KW-1185">Reference proteome</keyword>
<feature type="transmembrane region" description="Helical" evidence="1">
    <location>
        <begin position="127"/>
        <end position="149"/>
    </location>
</feature>
<accession>A0A8H6HL79</accession>